<dbReference type="SUPFAM" id="SSF52172">
    <property type="entry name" value="CheY-like"/>
    <property type="match status" value="1"/>
</dbReference>
<comment type="subcellular location">
    <subcellularLocation>
        <location evidence="1">Cytoplasm</location>
    </subcellularLocation>
</comment>
<keyword evidence="6" id="KW-0238">DNA-binding</keyword>
<reference evidence="12" key="1">
    <citation type="journal article" date="2019" name="Int. J. Syst. Evol. Microbiol.">
        <title>The Global Catalogue of Microorganisms (GCM) 10K type strain sequencing project: providing services to taxonomists for standard genome sequencing and annotation.</title>
        <authorList>
            <consortium name="The Broad Institute Genomics Platform"/>
            <consortium name="The Broad Institute Genome Sequencing Center for Infectious Disease"/>
            <person name="Wu L."/>
            <person name="Ma J."/>
        </authorList>
    </citation>
    <scope>NUCLEOTIDE SEQUENCE [LARGE SCALE GENOMIC DNA]</scope>
    <source>
        <strain evidence="12">CCM 8749</strain>
    </source>
</reference>
<evidence type="ECO:0000256" key="1">
    <source>
        <dbReference type="ARBA" id="ARBA00004496"/>
    </source>
</evidence>
<evidence type="ECO:0000256" key="8">
    <source>
        <dbReference type="PROSITE-ProRule" id="PRU00169"/>
    </source>
</evidence>
<keyword evidence="5" id="KW-0805">Transcription regulation</keyword>
<dbReference type="InterPro" id="IPR001789">
    <property type="entry name" value="Sig_transdc_resp-reg_receiver"/>
</dbReference>
<feature type="modified residue" description="4-aspartylphosphate" evidence="8">
    <location>
        <position position="55"/>
    </location>
</feature>
<dbReference type="RefSeq" id="WP_379894143.1">
    <property type="nucleotide sequence ID" value="NZ_CBCSCT010000070.1"/>
</dbReference>
<evidence type="ECO:0000256" key="5">
    <source>
        <dbReference type="ARBA" id="ARBA00023015"/>
    </source>
</evidence>
<keyword evidence="7" id="KW-0804">Transcription</keyword>
<organism evidence="11 12">
    <name type="scientific">Marinicrinis lubricantis</name>
    <dbReference type="NCBI Taxonomy" id="2086470"/>
    <lineage>
        <taxon>Bacteria</taxon>
        <taxon>Bacillati</taxon>
        <taxon>Bacillota</taxon>
        <taxon>Bacilli</taxon>
        <taxon>Bacillales</taxon>
        <taxon>Paenibacillaceae</taxon>
    </lineage>
</organism>
<proteinExistence type="predicted"/>
<evidence type="ECO:0000259" key="9">
    <source>
        <dbReference type="PROSITE" id="PS01124"/>
    </source>
</evidence>
<dbReference type="SMART" id="SM00342">
    <property type="entry name" value="HTH_ARAC"/>
    <property type="match status" value="1"/>
</dbReference>
<comment type="caution">
    <text evidence="11">The sequence shown here is derived from an EMBL/GenBank/DDBJ whole genome shotgun (WGS) entry which is preliminary data.</text>
</comment>
<evidence type="ECO:0000259" key="10">
    <source>
        <dbReference type="PROSITE" id="PS50110"/>
    </source>
</evidence>
<evidence type="ECO:0000313" key="12">
    <source>
        <dbReference type="Proteomes" id="UP001596250"/>
    </source>
</evidence>
<name>A0ABW1IP38_9BACL</name>
<feature type="domain" description="Response regulatory" evidence="10">
    <location>
        <begin position="3"/>
        <end position="119"/>
    </location>
</feature>
<evidence type="ECO:0000313" key="11">
    <source>
        <dbReference type="EMBL" id="MFC5986830.1"/>
    </source>
</evidence>
<keyword evidence="3 8" id="KW-0597">Phosphoprotein</keyword>
<dbReference type="Pfam" id="PF00072">
    <property type="entry name" value="Response_reg"/>
    <property type="match status" value="1"/>
</dbReference>
<dbReference type="CDD" id="cd17536">
    <property type="entry name" value="REC_YesN-like"/>
    <property type="match status" value="1"/>
</dbReference>
<evidence type="ECO:0000256" key="7">
    <source>
        <dbReference type="ARBA" id="ARBA00023163"/>
    </source>
</evidence>
<dbReference type="InterPro" id="IPR009057">
    <property type="entry name" value="Homeodomain-like_sf"/>
</dbReference>
<evidence type="ECO:0000256" key="6">
    <source>
        <dbReference type="ARBA" id="ARBA00023125"/>
    </source>
</evidence>
<dbReference type="Pfam" id="PF12833">
    <property type="entry name" value="HTH_18"/>
    <property type="match status" value="1"/>
</dbReference>
<protein>
    <submittedName>
        <fullName evidence="11">Response regulator</fullName>
    </submittedName>
</protein>
<evidence type="ECO:0000256" key="3">
    <source>
        <dbReference type="ARBA" id="ARBA00022553"/>
    </source>
</evidence>
<accession>A0ABW1IP38</accession>
<dbReference type="PANTHER" id="PTHR42713">
    <property type="entry name" value="HISTIDINE KINASE-RELATED"/>
    <property type="match status" value="1"/>
</dbReference>
<dbReference type="PANTHER" id="PTHR42713:SF3">
    <property type="entry name" value="TRANSCRIPTIONAL REGULATORY PROTEIN HPTR"/>
    <property type="match status" value="1"/>
</dbReference>
<feature type="domain" description="HTH araC/xylS-type" evidence="9">
    <location>
        <begin position="154"/>
        <end position="253"/>
    </location>
</feature>
<dbReference type="PRINTS" id="PR00032">
    <property type="entry name" value="HTHARAC"/>
</dbReference>
<gene>
    <name evidence="11" type="ORF">ACFPXP_10410</name>
</gene>
<dbReference type="InterPro" id="IPR018060">
    <property type="entry name" value="HTH_AraC"/>
</dbReference>
<dbReference type="Proteomes" id="UP001596250">
    <property type="component" value="Unassembled WGS sequence"/>
</dbReference>
<keyword evidence="2" id="KW-0963">Cytoplasm</keyword>
<keyword evidence="4" id="KW-0902">Two-component regulatory system</keyword>
<dbReference type="PROSITE" id="PS01124">
    <property type="entry name" value="HTH_ARAC_FAMILY_2"/>
    <property type="match status" value="1"/>
</dbReference>
<dbReference type="Gene3D" id="1.10.10.60">
    <property type="entry name" value="Homeodomain-like"/>
    <property type="match status" value="2"/>
</dbReference>
<dbReference type="Gene3D" id="3.40.50.2300">
    <property type="match status" value="1"/>
</dbReference>
<keyword evidence="12" id="KW-1185">Reference proteome</keyword>
<dbReference type="SUPFAM" id="SSF46689">
    <property type="entry name" value="Homeodomain-like"/>
    <property type="match status" value="1"/>
</dbReference>
<dbReference type="PROSITE" id="PS50110">
    <property type="entry name" value="RESPONSE_REGULATORY"/>
    <property type="match status" value="1"/>
</dbReference>
<dbReference type="InterPro" id="IPR011006">
    <property type="entry name" value="CheY-like_superfamily"/>
</dbReference>
<dbReference type="SMART" id="SM00448">
    <property type="entry name" value="REC"/>
    <property type="match status" value="1"/>
</dbReference>
<evidence type="ECO:0000256" key="2">
    <source>
        <dbReference type="ARBA" id="ARBA00022490"/>
    </source>
</evidence>
<sequence>MLKLMIVDDEPVILNGLRYMIQKENSLFTEIEAMTDSVEALNRMDAFRPDLLITDIQMPELSGLDLVREAKQKQVRRAVILTGYDMFQYAQQAIRLKVADYMLKPIRRQDLSALLSKLGSEMMEEKKRKAGLLLSHAVPSNREIVKEEGSSNIAKFKSFVQQNYMKDLSLDEVAEHLELHPNYVCSLIKRETGKTFVTYLHSVRIDKAKDLLQHVSDMPMDRIAKNVGYENPRHFYKVFKQYVGLTPGTYRESRMS</sequence>
<dbReference type="InterPro" id="IPR020449">
    <property type="entry name" value="Tscrpt_reg_AraC-type_HTH"/>
</dbReference>
<dbReference type="InterPro" id="IPR051552">
    <property type="entry name" value="HptR"/>
</dbReference>
<dbReference type="EMBL" id="JBHSQV010000136">
    <property type="protein sequence ID" value="MFC5986830.1"/>
    <property type="molecule type" value="Genomic_DNA"/>
</dbReference>
<evidence type="ECO:0000256" key="4">
    <source>
        <dbReference type="ARBA" id="ARBA00023012"/>
    </source>
</evidence>